<accession>A0A7X6K7I4</accession>
<dbReference type="InterPro" id="IPR007324">
    <property type="entry name" value="Sugar-bd_dom_put"/>
</dbReference>
<organism evidence="6 7">
    <name type="scientific">Arthrobacter mobilis</name>
    <dbReference type="NCBI Taxonomy" id="2724944"/>
    <lineage>
        <taxon>Bacteria</taxon>
        <taxon>Bacillati</taxon>
        <taxon>Actinomycetota</taxon>
        <taxon>Actinomycetes</taxon>
        <taxon>Micrococcales</taxon>
        <taxon>Micrococcaceae</taxon>
        <taxon>Arthrobacter</taxon>
    </lineage>
</organism>
<dbReference type="InterPro" id="IPR051054">
    <property type="entry name" value="SorC_transcr_regulators"/>
</dbReference>
<feature type="domain" description="Sugar-binding" evidence="5">
    <location>
        <begin position="65"/>
        <end position="312"/>
    </location>
</feature>
<dbReference type="Gene3D" id="1.10.10.10">
    <property type="entry name" value="Winged helix-like DNA-binding domain superfamily/Winged helix DNA-binding domain"/>
    <property type="match status" value="1"/>
</dbReference>
<dbReference type="AlphaFoldDB" id="A0A7X6K7I4"/>
<gene>
    <name evidence="6" type="ORF">HGG74_19095</name>
</gene>
<evidence type="ECO:0000256" key="4">
    <source>
        <dbReference type="ARBA" id="ARBA00023163"/>
    </source>
</evidence>
<keyword evidence="3 6" id="KW-0238">DNA-binding</keyword>
<dbReference type="PANTHER" id="PTHR34294">
    <property type="entry name" value="TRANSCRIPTIONAL REGULATOR-RELATED"/>
    <property type="match status" value="1"/>
</dbReference>
<protein>
    <submittedName>
        <fullName evidence="6">DNA-binding transcriptional regulator</fullName>
    </submittedName>
</protein>
<proteinExistence type="inferred from homology"/>
<evidence type="ECO:0000256" key="2">
    <source>
        <dbReference type="ARBA" id="ARBA00023015"/>
    </source>
</evidence>
<dbReference type="Gene3D" id="3.40.50.1360">
    <property type="match status" value="1"/>
</dbReference>
<name>A0A7X6K7I4_9MICC</name>
<dbReference type="PANTHER" id="PTHR34294:SF1">
    <property type="entry name" value="TRANSCRIPTIONAL REGULATOR LSRR"/>
    <property type="match status" value="1"/>
</dbReference>
<comment type="caution">
    <text evidence="6">The sequence shown here is derived from an EMBL/GenBank/DDBJ whole genome shotgun (WGS) entry which is preliminary data.</text>
</comment>
<evidence type="ECO:0000259" key="5">
    <source>
        <dbReference type="Pfam" id="PF04198"/>
    </source>
</evidence>
<dbReference type="EMBL" id="JAAZSQ010000028">
    <property type="protein sequence ID" value="NKX56591.1"/>
    <property type="molecule type" value="Genomic_DNA"/>
</dbReference>
<evidence type="ECO:0000313" key="6">
    <source>
        <dbReference type="EMBL" id="NKX56591.1"/>
    </source>
</evidence>
<evidence type="ECO:0000313" key="7">
    <source>
        <dbReference type="Proteomes" id="UP000544090"/>
    </source>
</evidence>
<evidence type="ECO:0000256" key="3">
    <source>
        <dbReference type="ARBA" id="ARBA00023125"/>
    </source>
</evidence>
<dbReference type="InterPro" id="IPR036388">
    <property type="entry name" value="WH-like_DNA-bd_sf"/>
</dbReference>
<comment type="similarity">
    <text evidence="1">Belongs to the SorC transcriptional regulatory family.</text>
</comment>
<dbReference type="Pfam" id="PF04198">
    <property type="entry name" value="Sugar-bind"/>
    <property type="match status" value="1"/>
</dbReference>
<dbReference type="GO" id="GO:0030246">
    <property type="term" value="F:carbohydrate binding"/>
    <property type="evidence" value="ECO:0007669"/>
    <property type="project" value="InterPro"/>
</dbReference>
<dbReference type="SUPFAM" id="SSF100950">
    <property type="entry name" value="NagB/RpiA/CoA transferase-like"/>
    <property type="match status" value="1"/>
</dbReference>
<keyword evidence="4" id="KW-0804">Transcription</keyword>
<evidence type="ECO:0000256" key="1">
    <source>
        <dbReference type="ARBA" id="ARBA00010466"/>
    </source>
</evidence>
<sequence>MTMAQLGPDALVRTAYIAQQHFIEGKTRIEIAAETGLSRFKIGRILEQAVASGIVRFEIASPSSLDLELSVQLQKAYGLERAIAVNVPAETPEAIQQHLGGTAADLLSEILTDDDVLGLTSGRTVNALARSLRSLPRCEVVQLAGIAGPIQETGIETIRRVSAVAGTRPWTIYAPLIVSDAATAQGLRRQHELMDTFAQFSRVTVAVVAVGSWSPPDSQMVENPALGSQDRDALIARGVRAEVCATLVNDAGRVIEDVDDRCIAIPESQLRRIPHVIAVAGGEAKTQAIRAVLVSGLAHSLITDAATARRLIGMA</sequence>
<keyword evidence="2" id="KW-0805">Transcription regulation</keyword>
<dbReference type="InterPro" id="IPR037171">
    <property type="entry name" value="NagB/RpiA_transferase-like"/>
</dbReference>
<dbReference type="Proteomes" id="UP000544090">
    <property type="component" value="Unassembled WGS sequence"/>
</dbReference>
<dbReference type="GO" id="GO:0003677">
    <property type="term" value="F:DNA binding"/>
    <property type="evidence" value="ECO:0007669"/>
    <property type="project" value="UniProtKB-KW"/>
</dbReference>
<keyword evidence="7" id="KW-1185">Reference proteome</keyword>
<reference evidence="6 7" key="1">
    <citation type="submission" date="2020-04" db="EMBL/GenBank/DDBJ databases">
        <title>Arthrobacter sp. nov.</title>
        <authorList>
            <person name="Liu S."/>
        </authorList>
    </citation>
    <scope>NUCLEOTIDE SEQUENCE [LARGE SCALE GENOMIC DNA]</scope>
    <source>
        <strain evidence="6 7">E918</strain>
    </source>
</reference>